<evidence type="ECO:0000259" key="4">
    <source>
        <dbReference type="SMART" id="SM00822"/>
    </source>
</evidence>
<comment type="caution">
    <text evidence="5">The sequence shown here is derived from an EMBL/GenBank/DDBJ whole genome shotgun (WGS) entry which is preliminary data.</text>
</comment>
<dbReference type="Gene3D" id="3.40.50.720">
    <property type="entry name" value="NAD(P)-binding Rossmann-like Domain"/>
    <property type="match status" value="1"/>
</dbReference>
<keyword evidence="6" id="KW-1185">Reference proteome</keyword>
<comment type="similarity">
    <text evidence="1 3">Belongs to the short-chain dehydrogenases/reductases (SDR) family.</text>
</comment>
<gene>
    <name evidence="5" type="ORF">RIF23_07055</name>
</gene>
<feature type="domain" description="Ketoreductase" evidence="4">
    <location>
        <begin position="9"/>
        <end position="214"/>
    </location>
</feature>
<dbReference type="SMART" id="SM00822">
    <property type="entry name" value="PKS_KR"/>
    <property type="match status" value="1"/>
</dbReference>
<evidence type="ECO:0000313" key="6">
    <source>
        <dbReference type="Proteomes" id="UP001250214"/>
    </source>
</evidence>
<dbReference type="InterPro" id="IPR057326">
    <property type="entry name" value="KR_dom"/>
</dbReference>
<dbReference type="Pfam" id="PF00106">
    <property type="entry name" value="adh_short"/>
    <property type="match status" value="1"/>
</dbReference>
<dbReference type="Proteomes" id="UP001250214">
    <property type="component" value="Unassembled WGS sequence"/>
</dbReference>
<organism evidence="5 6">
    <name type="scientific">Lipingzhangella rawalii</name>
    <dbReference type="NCBI Taxonomy" id="2055835"/>
    <lineage>
        <taxon>Bacteria</taxon>
        <taxon>Bacillati</taxon>
        <taxon>Actinomycetota</taxon>
        <taxon>Actinomycetes</taxon>
        <taxon>Streptosporangiales</taxon>
        <taxon>Nocardiopsidaceae</taxon>
        <taxon>Lipingzhangella</taxon>
    </lineage>
</organism>
<proteinExistence type="inferred from homology"/>
<evidence type="ECO:0000256" key="2">
    <source>
        <dbReference type="ARBA" id="ARBA00023002"/>
    </source>
</evidence>
<evidence type="ECO:0000256" key="3">
    <source>
        <dbReference type="RuleBase" id="RU000363"/>
    </source>
</evidence>
<dbReference type="PIRSF" id="PIRSF000126">
    <property type="entry name" value="11-beta-HSD1"/>
    <property type="match status" value="1"/>
</dbReference>
<dbReference type="SUPFAM" id="SSF51735">
    <property type="entry name" value="NAD(P)-binding Rossmann-fold domains"/>
    <property type="match status" value="1"/>
</dbReference>
<keyword evidence="2" id="KW-0560">Oxidoreductase</keyword>
<evidence type="ECO:0000256" key="1">
    <source>
        <dbReference type="ARBA" id="ARBA00006484"/>
    </source>
</evidence>
<evidence type="ECO:0000313" key="5">
    <source>
        <dbReference type="EMBL" id="MDS1270048.1"/>
    </source>
</evidence>
<dbReference type="EMBL" id="JAVLVT010000003">
    <property type="protein sequence ID" value="MDS1270048.1"/>
    <property type="molecule type" value="Genomic_DNA"/>
</dbReference>
<dbReference type="PRINTS" id="PR00081">
    <property type="entry name" value="GDHRDH"/>
</dbReference>
<protein>
    <submittedName>
        <fullName evidence="5">SDR family NAD(P)-dependent oxidoreductase</fullName>
    </submittedName>
</protein>
<dbReference type="PANTHER" id="PTHR44196:SF2">
    <property type="entry name" value="SHORT-CHAIN DEHYDROGENASE-RELATED"/>
    <property type="match status" value="1"/>
</dbReference>
<dbReference type="InterPro" id="IPR002347">
    <property type="entry name" value="SDR_fam"/>
</dbReference>
<dbReference type="PRINTS" id="PR00080">
    <property type="entry name" value="SDRFAMILY"/>
</dbReference>
<dbReference type="InterPro" id="IPR036291">
    <property type="entry name" value="NAD(P)-bd_dom_sf"/>
</dbReference>
<reference evidence="6" key="1">
    <citation type="submission" date="2023-07" db="EMBL/GenBank/DDBJ databases">
        <title>Novel species in the genus Lipingzhangella isolated from Sambhar Salt Lake.</title>
        <authorList>
            <person name="Jiya N."/>
            <person name="Kajale S."/>
            <person name="Sharma A."/>
        </authorList>
    </citation>
    <scope>NUCLEOTIDE SEQUENCE [LARGE SCALE GENOMIC DNA]</scope>
    <source>
        <strain evidence="6">LS1_29</strain>
    </source>
</reference>
<accession>A0ABU2H426</accession>
<dbReference type="PANTHER" id="PTHR44196">
    <property type="entry name" value="DEHYDROGENASE/REDUCTASE SDR FAMILY MEMBER 7B"/>
    <property type="match status" value="1"/>
</dbReference>
<dbReference type="RefSeq" id="WP_310911593.1">
    <property type="nucleotide sequence ID" value="NZ_JAVLVT010000003.1"/>
</dbReference>
<sequence length="280" mass="29415">MSSDQQTPRTALITGASTGIGAAYARQLASRGHSLVLVARREQALSELATEIRERFGVTATPLVADLTQAQDLARVERRLAVGNPDDPAASGEYPETAPIDLLVNNAGMGAGGAVASQPVAELDRLLELNVRALVRLTRAVLPAQLARRSAGITIPLGVVNVSSMAAALPAVPGNAAYGASKAFVRSFSESVAAEVRPQGITVTVVLPGYVRTEMTREMQEQGAPEIAWVDKDRVVVDSLRAWATGRSSVTPGAQYKLAGGVLRLVPSSVAQAVFGRRRE</sequence>
<name>A0ABU2H426_9ACTN</name>